<dbReference type="PANTHER" id="PTHR34923">
    <property type="entry name" value="SMALL INTEGRAL MEMBRANE PROTEIN 20"/>
    <property type="match status" value="1"/>
</dbReference>
<gene>
    <name evidence="2" type="ORF">DMAD_07350</name>
</gene>
<evidence type="ECO:0000313" key="2">
    <source>
        <dbReference type="EMBL" id="BFF99441.1"/>
    </source>
</evidence>
<evidence type="ECO:0000313" key="3">
    <source>
        <dbReference type="Proteomes" id="UP001500889"/>
    </source>
</evidence>
<feature type="transmembrane region" description="Helical" evidence="1">
    <location>
        <begin position="21"/>
        <end position="45"/>
    </location>
</feature>
<dbReference type="Pfam" id="PF15061">
    <property type="entry name" value="MITRAC7_Phoenixin"/>
    <property type="match status" value="1"/>
</dbReference>
<dbReference type="PANTHER" id="PTHR34923:SF1">
    <property type="entry name" value="SMALL INTEGRAL MEMBRANE PROTEIN 20"/>
    <property type="match status" value="1"/>
</dbReference>
<keyword evidence="1" id="KW-0812">Transmembrane</keyword>
<organism evidence="2 3">
    <name type="scientific">Drosophila madeirensis</name>
    <name type="common">Fruit fly</name>
    <dbReference type="NCBI Taxonomy" id="30013"/>
    <lineage>
        <taxon>Eukaryota</taxon>
        <taxon>Metazoa</taxon>
        <taxon>Ecdysozoa</taxon>
        <taxon>Arthropoda</taxon>
        <taxon>Hexapoda</taxon>
        <taxon>Insecta</taxon>
        <taxon>Pterygota</taxon>
        <taxon>Neoptera</taxon>
        <taxon>Endopterygota</taxon>
        <taxon>Diptera</taxon>
        <taxon>Brachycera</taxon>
        <taxon>Muscomorpha</taxon>
        <taxon>Ephydroidea</taxon>
        <taxon>Drosophilidae</taxon>
        <taxon>Drosophila</taxon>
        <taxon>Sophophora</taxon>
    </lineage>
</organism>
<evidence type="ECO:0000256" key="1">
    <source>
        <dbReference type="SAM" id="Phobius"/>
    </source>
</evidence>
<accession>A0AAU9FVH4</accession>
<keyword evidence="3" id="KW-1185">Reference proteome</keyword>
<dbReference type="GO" id="GO:0033617">
    <property type="term" value="P:mitochondrial respiratory chain complex IV assembly"/>
    <property type="evidence" value="ECO:0007669"/>
    <property type="project" value="InterPro"/>
</dbReference>
<name>A0AAU9FVH4_DROMD</name>
<sequence length="77" mass="9077">MQWRLVFFSSLRRDQIKMAALRGWKFVGFVSCIVGAIGLAVYPVILDPMLNTDKYKSLQEYSKIKRDELQHTVKRRE</sequence>
<evidence type="ECO:0008006" key="4">
    <source>
        <dbReference type="Google" id="ProtNLM"/>
    </source>
</evidence>
<dbReference type="EMBL" id="AP029265">
    <property type="protein sequence ID" value="BFF99441.1"/>
    <property type="molecule type" value="Genomic_DNA"/>
</dbReference>
<keyword evidence="1" id="KW-1133">Transmembrane helix</keyword>
<reference evidence="2 3" key="1">
    <citation type="submission" date="2024-02" db="EMBL/GenBank/DDBJ databases">
        <title>A chromosome-level genome assembly of Drosophila madeirensis, a fruit fly species endemic to Madeira island.</title>
        <authorList>
            <person name="Tomihara K."/>
            <person name="Llopart A."/>
            <person name="Yamamoto D."/>
        </authorList>
    </citation>
    <scope>NUCLEOTIDE SEQUENCE [LARGE SCALE GENOMIC DNA]</scope>
    <source>
        <strain evidence="2 3">RF1</strain>
    </source>
</reference>
<dbReference type="AlphaFoldDB" id="A0AAU9FVH4"/>
<dbReference type="GO" id="GO:0005743">
    <property type="term" value="C:mitochondrial inner membrane"/>
    <property type="evidence" value="ECO:0007669"/>
    <property type="project" value="TreeGrafter"/>
</dbReference>
<proteinExistence type="predicted"/>
<dbReference type="InterPro" id="IPR027917">
    <property type="entry name" value="MITRAC7/Phoenixin"/>
</dbReference>
<protein>
    <recommendedName>
        <fullName evidence="4">Small integral membrane protein 20</fullName>
    </recommendedName>
</protein>
<keyword evidence="1" id="KW-0472">Membrane</keyword>
<dbReference type="Proteomes" id="UP001500889">
    <property type="component" value="Chromosome J"/>
</dbReference>